<evidence type="ECO:0000313" key="4">
    <source>
        <dbReference type="Proteomes" id="UP000013781"/>
    </source>
</evidence>
<dbReference type="GO" id="GO:0005524">
    <property type="term" value="F:ATP binding"/>
    <property type="evidence" value="ECO:0007669"/>
    <property type="project" value="InterPro"/>
</dbReference>
<dbReference type="STRING" id="155617.RV09_GL000209"/>
<feature type="domain" description="ATPase AAA-type core" evidence="1">
    <location>
        <begin position="5"/>
        <end position="34"/>
    </location>
</feature>
<gene>
    <name evidence="3" type="ORF">I586_00247</name>
    <name evidence="2" type="ORF">UAY_01620</name>
</gene>
<dbReference type="EMBL" id="AJAS01000014">
    <property type="protein sequence ID" value="EOI00517.1"/>
    <property type="molecule type" value="Genomic_DNA"/>
</dbReference>
<dbReference type="OrthoDB" id="1201990at2"/>
<organism evidence="2 4">
    <name type="scientific">Enterococcus moraviensis ATCC BAA-383</name>
    <dbReference type="NCBI Taxonomy" id="1158609"/>
    <lineage>
        <taxon>Bacteria</taxon>
        <taxon>Bacillati</taxon>
        <taxon>Bacillota</taxon>
        <taxon>Bacilli</taxon>
        <taxon>Lactobacillales</taxon>
        <taxon>Enterococcaceae</taxon>
        <taxon>Enterococcus</taxon>
    </lineage>
</organism>
<dbReference type="GO" id="GO:0016887">
    <property type="term" value="F:ATP hydrolysis activity"/>
    <property type="evidence" value="ECO:0007669"/>
    <property type="project" value="InterPro"/>
</dbReference>
<dbReference type="InterPro" id="IPR003959">
    <property type="entry name" value="ATPase_AAA_core"/>
</dbReference>
<dbReference type="RefSeq" id="WP_010765003.1">
    <property type="nucleotide sequence ID" value="NZ_ASWB01000001.1"/>
</dbReference>
<dbReference type="SUPFAM" id="SSF52540">
    <property type="entry name" value="P-loop containing nucleoside triphosphate hydrolases"/>
    <property type="match status" value="1"/>
</dbReference>
<evidence type="ECO:0000313" key="2">
    <source>
        <dbReference type="EMBL" id="EOI00517.1"/>
    </source>
</evidence>
<dbReference type="AlphaFoldDB" id="R2TKA9"/>
<keyword evidence="5" id="KW-1185">Reference proteome</keyword>
<dbReference type="EMBL" id="ASWB01000001">
    <property type="protein sequence ID" value="EOT73254.1"/>
    <property type="molecule type" value="Genomic_DNA"/>
</dbReference>
<reference evidence="2 4" key="1">
    <citation type="submission" date="2013-02" db="EMBL/GenBank/DDBJ databases">
        <title>The Genome Sequence of Enterococcus moraviensis BAA-383.</title>
        <authorList>
            <consortium name="The Broad Institute Genome Sequencing Platform"/>
            <consortium name="The Broad Institute Genome Sequencing Center for Infectious Disease"/>
            <person name="Earl A.M."/>
            <person name="Gilmore M.S."/>
            <person name="Lebreton F."/>
            <person name="Walker B."/>
            <person name="Young S.K."/>
            <person name="Zeng Q."/>
            <person name="Gargeya S."/>
            <person name="Fitzgerald M."/>
            <person name="Haas B."/>
            <person name="Abouelleil A."/>
            <person name="Alvarado L."/>
            <person name="Arachchi H.M."/>
            <person name="Berlin A.M."/>
            <person name="Chapman S.B."/>
            <person name="Dewar J."/>
            <person name="Goldberg J."/>
            <person name="Griggs A."/>
            <person name="Gujja S."/>
            <person name="Hansen M."/>
            <person name="Howarth C."/>
            <person name="Imamovic A."/>
            <person name="Larimer J."/>
            <person name="McCowan C."/>
            <person name="Murphy C."/>
            <person name="Neiman D."/>
            <person name="Pearson M."/>
            <person name="Priest M."/>
            <person name="Roberts A."/>
            <person name="Saif S."/>
            <person name="Shea T."/>
            <person name="Sisk P."/>
            <person name="Sykes S."/>
            <person name="Wortman J."/>
            <person name="Nusbaum C."/>
            <person name="Birren B."/>
        </authorList>
    </citation>
    <scope>NUCLEOTIDE SEQUENCE [LARGE SCALE GENOMIC DNA]</scope>
    <source>
        <strain evidence="2 4">ATCC BAA-383</strain>
    </source>
</reference>
<dbReference type="InterPro" id="IPR027417">
    <property type="entry name" value="P-loop_NTPase"/>
</dbReference>
<dbReference type="PATRIC" id="fig|1158609.3.peg.1581"/>
<protein>
    <recommendedName>
        <fullName evidence="1">ATPase AAA-type core domain-containing protein</fullName>
    </recommendedName>
</protein>
<sequence>MKKIVIAGPVGSGKTTCAKQLAAHTGIPYYELDNLIWERHPTGDKPYSEEESVKQLQTILTNKSWIIEGTTTRDWIKPALDSADTIFLLLPPYPIRVYRILTRFFKQITNQEVAHYKPTIHLLKMMFIWNHHYEKKNIFELQALIDSSKNRIILLKKRKPIHCLKEIEKKEL</sequence>
<dbReference type="InterPro" id="IPR052922">
    <property type="entry name" value="Cytidylate_Kinase-2"/>
</dbReference>
<dbReference type="Proteomes" id="UP000014157">
    <property type="component" value="Unassembled WGS sequence"/>
</dbReference>
<evidence type="ECO:0000313" key="5">
    <source>
        <dbReference type="Proteomes" id="UP000014157"/>
    </source>
</evidence>
<dbReference type="Pfam" id="PF00004">
    <property type="entry name" value="AAA"/>
    <property type="match status" value="1"/>
</dbReference>
<name>R2TKA9_9ENTE</name>
<dbReference type="Proteomes" id="UP000013781">
    <property type="component" value="Unassembled WGS sequence"/>
</dbReference>
<dbReference type="PANTHER" id="PTHR37816:SF2">
    <property type="entry name" value="DNA TOPOLOGY MODULATION PROTEIN FLAR-RELATED PROTEIN"/>
    <property type="match status" value="1"/>
</dbReference>
<reference evidence="3 5" key="2">
    <citation type="submission" date="2013-03" db="EMBL/GenBank/DDBJ databases">
        <title>The Genome Sequence of Enterococcus moraviensis BAA-383 (PacBio/Illumina hybrid assembly).</title>
        <authorList>
            <consortium name="The Broad Institute Genomics Platform"/>
            <consortium name="The Broad Institute Genome Sequencing Center for Infectious Disease"/>
            <person name="Earl A."/>
            <person name="Russ C."/>
            <person name="Gilmore M."/>
            <person name="Surin D."/>
            <person name="Walker B."/>
            <person name="Young S."/>
            <person name="Zeng Q."/>
            <person name="Gargeya S."/>
            <person name="Fitzgerald M."/>
            <person name="Haas B."/>
            <person name="Abouelleil A."/>
            <person name="Allen A.W."/>
            <person name="Alvarado L."/>
            <person name="Arachchi H.M."/>
            <person name="Berlin A.M."/>
            <person name="Chapman S.B."/>
            <person name="Gainer-Dewar J."/>
            <person name="Goldberg J."/>
            <person name="Griggs A."/>
            <person name="Gujja S."/>
            <person name="Hansen M."/>
            <person name="Howarth C."/>
            <person name="Imamovic A."/>
            <person name="Ireland A."/>
            <person name="Larimer J."/>
            <person name="McCowan C."/>
            <person name="Murphy C."/>
            <person name="Pearson M."/>
            <person name="Poon T.W."/>
            <person name="Priest M."/>
            <person name="Roberts A."/>
            <person name="Saif S."/>
            <person name="Shea T."/>
            <person name="Sisk P."/>
            <person name="Sykes S."/>
            <person name="Wortman J."/>
            <person name="Nusbaum C."/>
            <person name="Birren B."/>
        </authorList>
    </citation>
    <scope>NUCLEOTIDE SEQUENCE [LARGE SCALE GENOMIC DNA]</scope>
    <source>
        <strain evidence="3 5">ATCC BAA-383</strain>
    </source>
</reference>
<dbReference type="Gene3D" id="3.40.50.300">
    <property type="entry name" value="P-loop containing nucleotide triphosphate hydrolases"/>
    <property type="match status" value="1"/>
</dbReference>
<proteinExistence type="predicted"/>
<dbReference type="eggNOG" id="COG0563">
    <property type="taxonomic scope" value="Bacteria"/>
</dbReference>
<evidence type="ECO:0000259" key="1">
    <source>
        <dbReference type="Pfam" id="PF00004"/>
    </source>
</evidence>
<comment type="caution">
    <text evidence="2">The sequence shown here is derived from an EMBL/GenBank/DDBJ whole genome shotgun (WGS) entry which is preliminary data.</text>
</comment>
<dbReference type="HOGENOM" id="CLU_092618_3_0_9"/>
<dbReference type="PANTHER" id="PTHR37816">
    <property type="entry name" value="YALI0E33011P"/>
    <property type="match status" value="1"/>
</dbReference>
<accession>R2TKA9</accession>
<evidence type="ECO:0000313" key="3">
    <source>
        <dbReference type="EMBL" id="EOT73254.1"/>
    </source>
</evidence>